<dbReference type="InterPro" id="IPR037873">
    <property type="entry name" value="BamE-like"/>
</dbReference>
<dbReference type="PROSITE" id="PS51257">
    <property type="entry name" value="PROKAR_LIPOPROTEIN"/>
    <property type="match status" value="1"/>
</dbReference>
<organism evidence="7 8">
    <name type="scientific">Candidatus Dechloromonas phosphorivorans</name>
    <dbReference type="NCBI Taxonomy" id="2899244"/>
    <lineage>
        <taxon>Bacteria</taxon>
        <taxon>Pseudomonadati</taxon>
        <taxon>Pseudomonadota</taxon>
        <taxon>Betaproteobacteria</taxon>
        <taxon>Rhodocyclales</taxon>
        <taxon>Azonexaceae</taxon>
        <taxon>Dechloromonas</taxon>
    </lineage>
</organism>
<gene>
    <name evidence="4" type="primary">bamE</name>
    <name evidence="7" type="ORF">IPJ38_20730</name>
</gene>
<dbReference type="Pfam" id="PF04355">
    <property type="entry name" value="BamE"/>
    <property type="match status" value="1"/>
</dbReference>
<evidence type="ECO:0000259" key="6">
    <source>
        <dbReference type="Pfam" id="PF04355"/>
    </source>
</evidence>
<evidence type="ECO:0000256" key="1">
    <source>
        <dbReference type="ARBA" id="ARBA00022729"/>
    </source>
</evidence>
<evidence type="ECO:0000256" key="5">
    <source>
        <dbReference type="SAM" id="SignalP"/>
    </source>
</evidence>
<evidence type="ECO:0000256" key="2">
    <source>
        <dbReference type="ARBA" id="ARBA00023136"/>
    </source>
</evidence>
<dbReference type="AlphaFoldDB" id="A0A935K0V6"/>
<proteinExistence type="inferred from homology"/>
<evidence type="ECO:0000256" key="4">
    <source>
        <dbReference type="HAMAP-Rule" id="MF_00925"/>
    </source>
</evidence>
<evidence type="ECO:0000256" key="3">
    <source>
        <dbReference type="ARBA" id="ARBA00023237"/>
    </source>
</evidence>
<accession>A0A935K0V6</accession>
<dbReference type="Proteomes" id="UP000739411">
    <property type="component" value="Unassembled WGS sequence"/>
</dbReference>
<dbReference type="PANTHER" id="PTHR37482">
    <property type="entry name" value="OUTER MEMBRANE PROTEIN ASSEMBLY FACTOR BAME"/>
    <property type="match status" value="1"/>
</dbReference>
<dbReference type="HAMAP" id="MF_00925">
    <property type="entry name" value="OM_assembly_BamE"/>
    <property type="match status" value="1"/>
</dbReference>
<dbReference type="GO" id="GO:0051205">
    <property type="term" value="P:protein insertion into membrane"/>
    <property type="evidence" value="ECO:0007669"/>
    <property type="project" value="UniProtKB-UniRule"/>
</dbReference>
<keyword evidence="1 4" id="KW-0732">Signal</keyword>
<keyword evidence="4" id="KW-0564">Palmitate</keyword>
<feature type="chain" id="PRO_5037888169" description="Outer membrane protein assembly factor BamE" evidence="5">
    <location>
        <begin position="20"/>
        <end position="160"/>
    </location>
</feature>
<keyword evidence="2 4" id="KW-0472">Membrane</keyword>
<keyword evidence="4" id="KW-0449">Lipoprotein</keyword>
<comment type="function">
    <text evidence="4">Part of the outer membrane protein assembly complex, which is involved in assembly and insertion of beta-barrel proteins into the outer membrane.</text>
</comment>
<comment type="subunit">
    <text evidence="4">Part of the Bam complex.</text>
</comment>
<evidence type="ECO:0000313" key="7">
    <source>
        <dbReference type="EMBL" id="MBK7417172.1"/>
    </source>
</evidence>
<comment type="caution">
    <text evidence="7">The sequence shown here is derived from an EMBL/GenBank/DDBJ whole genome shotgun (WGS) entry which is preliminary data.</text>
</comment>
<dbReference type="InterPro" id="IPR026592">
    <property type="entry name" value="BamE"/>
</dbReference>
<keyword evidence="3 4" id="KW-0998">Cell outer membrane</keyword>
<dbReference type="InterPro" id="IPR007450">
    <property type="entry name" value="BamE_dom"/>
</dbReference>
<sequence>MFCSRTLLFCLFCVSVAGCTSLPNHFNAYKIDVQQGNVLTQEMVAQLKPGQTRDQVRFILGTPLITDIFHQQRWDYVYRYHNGQTGTVEQRKFSLFFDKDDLLERASGDVDVATVADLTVPASRTRLVDLGSLGDAGVTTQMPPPEEPGYFRRFFDWVGF</sequence>
<comment type="similarity">
    <text evidence="4">Belongs to the BamE family.</text>
</comment>
<feature type="domain" description="Outer membrane protein assembly factor BamE" evidence="6">
    <location>
        <begin position="36"/>
        <end position="104"/>
    </location>
</feature>
<reference evidence="7 8" key="1">
    <citation type="submission" date="2020-10" db="EMBL/GenBank/DDBJ databases">
        <title>Connecting structure to function with the recovery of over 1000 high-quality activated sludge metagenome-assembled genomes encoding full-length rRNA genes using long-read sequencing.</title>
        <authorList>
            <person name="Singleton C.M."/>
            <person name="Petriglieri F."/>
            <person name="Kristensen J.M."/>
            <person name="Kirkegaard R.H."/>
            <person name="Michaelsen T.Y."/>
            <person name="Andersen M.H."/>
            <person name="Karst S.M."/>
            <person name="Dueholm M.S."/>
            <person name="Nielsen P.H."/>
            <person name="Albertsen M."/>
        </authorList>
    </citation>
    <scope>NUCLEOTIDE SEQUENCE [LARGE SCALE GENOMIC DNA]</scope>
    <source>
        <strain evidence="7">EsbW_18-Q3-R4-48_BATAC.463</strain>
    </source>
</reference>
<comment type="subcellular location">
    <subcellularLocation>
        <location evidence="4">Cell outer membrane</location>
        <topology evidence="4">Lipid-anchor</topology>
    </subcellularLocation>
</comment>
<protein>
    <recommendedName>
        <fullName evidence="4">Outer membrane protein assembly factor BamE</fullName>
    </recommendedName>
</protein>
<dbReference type="GO" id="GO:1990063">
    <property type="term" value="C:Bam protein complex"/>
    <property type="evidence" value="ECO:0007669"/>
    <property type="project" value="TreeGrafter"/>
</dbReference>
<dbReference type="EMBL" id="JADJMS010000047">
    <property type="protein sequence ID" value="MBK7417172.1"/>
    <property type="molecule type" value="Genomic_DNA"/>
</dbReference>
<dbReference type="Gene3D" id="3.30.1450.10">
    <property type="match status" value="1"/>
</dbReference>
<dbReference type="GO" id="GO:0043165">
    <property type="term" value="P:Gram-negative-bacterium-type cell outer membrane assembly"/>
    <property type="evidence" value="ECO:0007669"/>
    <property type="project" value="UniProtKB-UniRule"/>
</dbReference>
<dbReference type="GO" id="GO:0030674">
    <property type="term" value="F:protein-macromolecule adaptor activity"/>
    <property type="evidence" value="ECO:0007669"/>
    <property type="project" value="TreeGrafter"/>
</dbReference>
<dbReference type="PANTHER" id="PTHR37482:SF1">
    <property type="entry name" value="OUTER MEMBRANE PROTEIN ASSEMBLY FACTOR BAME"/>
    <property type="match status" value="1"/>
</dbReference>
<feature type="signal peptide" evidence="5">
    <location>
        <begin position="1"/>
        <end position="19"/>
    </location>
</feature>
<evidence type="ECO:0000313" key="8">
    <source>
        <dbReference type="Proteomes" id="UP000739411"/>
    </source>
</evidence>
<name>A0A935K0V6_9RHOO</name>